<keyword evidence="8 10" id="KW-0413">Isomerase</keyword>
<dbReference type="InterPro" id="IPR000297">
    <property type="entry name" value="PPIase_PpiC"/>
</dbReference>
<organism evidence="10 11">
    <name type="scientific">Sphingobium scionense</name>
    <dbReference type="NCBI Taxonomy" id="1404341"/>
    <lineage>
        <taxon>Bacteria</taxon>
        <taxon>Pseudomonadati</taxon>
        <taxon>Pseudomonadota</taxon>
        <taxon>Alphaproteobacteria</taxon>
        <taxon>Sphingomonadales</taxon>
        <taxon>Sphingomonadaceae</taxon>
        <taxon>Sphingobium</taxon>
    </lineage>
</organism>
<dbReference type="EC" id="5.2.1.8" evidence="3"/>
<dbReference type="SUPFAM" id="SSF54534">
    <property type="entry name" value="FKBP-like"/>
    <property type="match status" value="1"/>
</dbReference>
<evidence type="ECO:0000256" key="4">
    <source>
        <dbReference type="ARBA" id="ARBA00018370"/>
    </source>
</evidence>
<dbReference type="InterPro" id="IPR050245">
    <property type="entry name" value="PrsA_foldase"/>
</dbReference>
<dbReference type="PANTHER" id="PTHR47245:SF2">
    <property type="entry name" value="PEPTIDYL-PROLYL CIS-TRANS ISOMERASE HP_0175-RELATED"/>
    <property type="match status" value="1"/>
</dbReference>
<dbReference type="GO" id="GO:0003755">
    <property type="term" value="F:peptidyl-prolyl cis-trans isomerase activity"/>
    <property type="evidence" value="ECO:0007669"/>
    <property type="project" value="UniProtKB-KW"/>
</dbReference>
<evidence type="ECO:0000256" key="5">
    <source>
        <dbReference type="ARBA" id="ARBA00023110"/>
    </source>
</evidence>
<evidence type="ECO:0000256" key="1">
    <source>
        <dbReference type="ARBA" id="ARBA00000971"/>
    </source>
</evidence>
<feature type="domain" description="PpiC" evidence="9">
    <location>
        <begin position="98"/>
        <end position="200"/>
    </location>
</feature>
<protein>
    <recommendedName>
        <fullName evidence="4">Parvulin-like PPIase</fullName>
        <ecNumber evidence="3">5.2.1.8</ecNumber>
    </recommendedName>
    <alternativeName>
        <fullName evidence="6">Peptidyl-prolyl cis-trans isomerase plp</fullName>
    </alternativeName>
    <alternativeName>
        <fullName evidence="7">Rotamase plp</fullName>
    </alternativeName>
</protein>
<sequence length="252" mass="27747">MEITAEAIAQEIQHHPAADAQTAWTEAARALAVRALLLQEATRLGIAAENDCDEAGRHETDDEALIRLLLEHEIVPEAPSETTCRRYYDGNRERFRTPDLFDAAHILIEPEGDEPGQWAAAEVFARSLAADVNDDHQAFSKAARHHSACASAQQDGSLGQIRRGELVPEVQRAIEALGDGETGREPIRSRFGWHVVRLNRRLAGQNLPFDIVREKIADMLEARSWSMAATRYVATLASQGQVEGIIVGGIET</sequence>
<dbReference type="InterPro" id="IPR027304">
    <property type="entry name" value="Trigger_fact/SurA_dom_sf"/>
</dbReference>
<comment type="caution">
    <text evidence="10">The sequence shown here is derived from an EMBL/GenBank/DDBJ whole genome shotgun (WGS) entry which is preliminary data.</text>
</comment>
<evidence type="ECO:0000256" key="6">
    <source>
        <dbReference type="ARBA" id="ARBA00030642"/>
    </source>
</evidence>
<evidence type="ECO:0000313" key="11">
    <source>
        <dbReference type="Proteomes" id="UP000590524"/>
    </source>
</evidence>
<evidence type="ECO:0000256" key="7">
    <source>
        <dbReference type="ARBA" id="ARBA00031484"/>
    </source>
</evidence>
<evidence type="ECO:0000256" key="3">
    <source>
        <dbReference type="ARBA" id="ARBA00013194"/>
    </source>
</evidence>
<dbReference type="SUPFAM" id="SSF109998">
    <property type="entry name" value="Triger factor/SurA peptide-binding domain-like"/>
    <property type="match status" value="1"/>
</dbReference>
<accession>A0A7W6LSL8</accession>
<dbReference type="EMBL" id="JACIEU010000014">
    <property type="protein sequence ID" value="MBB4149724.1"/>
    <property type="molecule type" value="Genomic_DNA"/>
</dbReference>
<dbReference type="Proteomes" id="UP000590524">
    <property type="component" value="Unassembled WGS sequence"/>
</dbReference>
<evidence type="ECO:0000259" key="9">
    <source>
        <dbReference type="PROSITE" id="PS50198"/>
    </source>
</evidence>
<reference evidence="10 11" key="1">
    <citation type="submission" date="2020-08" db="EMBL/GenBank/DDBJ databases">
        <title>Genomic Encyclopedia of Type Strains, Phase IV (KMG-IV): sequencing the most valuable type-strain genomes for metagenomic binning, comparative biology and taxonomic classification.</title>
        <authorList>
            <person name="Goeker M."/>
        </authorList>
    </citation>
    <scope>NUCLEOTIDE SEQUENCE [LARGE SCALE GENOMIC DNA]</scope>
    <source>
        <strain evidence="10 11">DSM 19371</strain>
    </source>
</reference>
<dbReference type="RefSeq" id="WP_188083225.1">
    <property type="nucleotide sequence ID" value="NZ_JACIEU010000014.1"/>
</dbReference>
<dbReference type="PROSITE" id="PS50198">
    <property type="entry name" value="PPIC_PPIASE_2"/>
    <property type="match status" value="1"/>
</dbReference>
<dbReference type="Pfam" id="PF00639">
    <property type="entry name" value="Rotamase"/>
    <property type="match status" value="1"/>
</dbReference>
<name>A0A7W6LSL8_9SPHN</name>
<dbReference type="Gene3D" id="3.10.50.40">
    <property type="match status" value="1"/>
</dbReference>
<keyword evidence="5 8" id="KW-0697">Rotamase</keyword>
<evidence type="ECO:0000256" key="2">
    <source>
        <dbReference type="ARBA" id="ARBA00007656"/>
    </source>
</evidence>
<proteinExistence type="inferred from homology"/>
<comment type="catalytic activity">
    <reaction evidence="1">
        <text>[protein]-peptidylproline (omega=180) = [protein]-peptidylproline (omega=0)</text>
        <dbReference type="Rhea" id="RHEA:16237"/>
        <dbReference type="Rhea" id="RHEA-COMP:10747"/>
        <dbReference type="Rhea" id="RHEA-COMP:10748"/>
        <dbReference type="ChEBI" id="CHEBI:83833"/>
        <dbReference type="ChEBI" id="CHEBI:83834"/>
        <dbReference type="EC" id="5.2.1.8"/>
    </reaction>
</comment>
<dbReference type="InterPro" id="IPR046357">
    <property type="entry name" value="PPIase_dom_sf"/>
</dbReference>
<evidence type="ECO:0000256" key="8">
    <source>
        <dbReference type="PROSITE-ProRule" id="PRU00278"/>
    </source>
</evidence>
<dbReference type="AlphaFoldDB" id="A0A7W6LSL8"/>
<gene>
    <name evidence="10" type="ORF">GGQ90_003516</name>
</gene>
<comment type="similarity">
    <text evidence="2">Belongs to the PpiC/parvulin rotamase family.</text>
</comment>
<evidence type="ECO:0000313" key="10">
    <source>
        <dbReference type="EMBL" id="MBB4149724.1"/>
    </source>
</evidence>
<dbReference type="PANTHER" id="PTHR47245">
    <property type="entry name" value="PEPTIDYLPROLYL ISOMERASE"/>
    <property type="match status" value="1"/>
</dbReference>
<keyword evidence="11" id="KW-1185">Reference proteome</keyword>